<evidence type="ECO:0000256" key="4">
    <source>
        <dbReference type="ARBA" id="ARBA00023027"/>
    </source>
</evidence>
<keyword evidence="3" id="KW-0560">Oxidoreductase</keyword>
<dbReference type="InterPro" id="IPR028161">
    <property type="entry name" value="Met8-like"/>
</dbReference>
<dbReference type="Gene3D" id="1.10.8.610">
    <property type="entry name" value="SirC, precorrin-2 dehydrogenase, C-terminal helical domain-like"/>
    <property type="match status" value="1"/>
</dbReference>
<dbReference type="EC" id="1.3.1.76" evidence="2"/>
<evidence type="ECO:0000256" key="3">
    <source>
        <dbReference type="ARBA" id="ARBA00023002"/>
    </source>
</evidence>
<dbReference type="Pfam" id="PF13241">
    <property type="entry name" value="NAD_binding_7"/>
    <property type="match status" value="1"/>
</dbReference>
<accession>A0A519BIJ9</accession>
<evidence type="ECO:0000256" key="1">
    <source>
        <dbReference type="ARBA" id="ARBA00005010"/>
    </source>
</evidence>
<comment type="caution">
    <text evidence="7">The sequence shown here is derived from an EMBL/GenBank/DDBJ whole genome shotgun (WGS) entry which is preliminary data.</text>
</comment>
<proteinExistence type="predicted"/>
<dbReference type="PANTHER" id="PTHR35330:SF1">
    <property type="entry name" value="SIROHEME BIOSYNTHESIS PROTEIN MET8"/>
    <property type="match status" value="1"/>
</dbReference>
<evidence type="ECO:0000256" key="2">
    <source>
        <dbReference type="ARBA" id="ARBA00012400"/>
    </source>
</evidence>
<dbReference type="SUPFAM" id="SSF75615">
    <property type="entry name" value="Siroheme synthase middle domains-like"/>
    <property type="match status" value="1"/>
</dbReference>
<dbReference type="Gene3D" id="3.40.50.720">
    <property type="entry name" value="NAD(P)-binding Rossmann-like Domain"/>
    <property type="match status" value="1"/>
</dbReference>
<dbReference type="GO" id="GO:0043115">
    <property type="term" value="F:precorrin-2 dehydrogenase activity"/>
    <property type="evidence" value="ECO:0007669"/>
    <property type="project" value="UniProtKB-EC"/>
</dbReference>
<dbReference type="EMBL" id="SGBC01000001">
    <property type="protein sequence ID" value="RZD17098.1"/>
    <property type="molecule type" value="Genomic_DNA"/>
</dbReference>
<sequence>MKYYPIGLNIFEKKVLVVGGGNVASRKIERLIEKGAVITVISPEITNEIYDAAKKAKIKWIKSIYKIGDEDGFFAVFCAISSTESNKKTEEKLYERCIKKNILINVADKPALCTFTLPALVSRGEFEIAVFTGGLSPLFARKIRESLEKIYGEEYTVFVKILGLVRKEVKKKNLPQKKNQEIFGKLLSSELFVMVKEKKYNDISLFLSDFLEEACK</sequence>
<protein>
    <recommendedName>
        <fullName evidence="2">precorrin-2 dehydrogenase</fullName>
        <ecNumber evidence="2">1.3.1.76</ecNumber>
    </recommendedName>
</protein>
<keyword evidence="5" id="KW-0627">Porphyrin biosynthesis</keyword>
<dbReference type="GO" id="GO:0004325">
    <property type="term" value="F:ferrochelatase activity"/>
    <property type="evidence" value="ECO:0007669"/>
    <property type="project" value="InterPro"/>
</dbReference>
<dbReference type="NCBIfam" id="TIGR01470">
    <property type="entry name" value="cysG_Nterm"/>
    <property type="match status" value="1"/>
</dbReference>
<dbReference type="UniPathway" id="UPA00262">
    <property type="reaction ID" value="UER00222"/>
</dbReference>
<reference evidence="7 8" key="1">
    <citation type="journal article" date="2019" name="ISME J.">
        <title>Insights into ecological role of a new deltaproteobacterial order Candidatus Acidulodesulfobacterales by metagenomics and metatranscriptomics.</title>
        <authorList>
            <person name="Tan S."/>
            <person name="Liu J."/>
            <person name="Fang Y."/>
            <person name="Hedlund B.P."/>
            <person name="Lian Z.H."/>
            <person name="Huang L.Y."/>
            <person name="Li J.T."/>
            <person name="Huang L.N."/>
            <person name="Li W.J."/>
            <person name="Jiang H.C."/>
            <person name="Dong H.L."/>
            <person name="Shu W.S."/>
        </authorList>
    </citation>
    <scope>NUCLEOTIDE SEQUENCE [LARGE SCALE GENOMIC DNA]</scope>
    <source>
        <strain evidence="7">AP2</strain>
    </source>
</reference>
<dbReference type="InterPro" id="IPR036291">
    <property type="entry name" value="NAD(P)-bd_dom_sf"/>
</dbReference>
<organism evidence="7 8">
    <name type="scientific">Acididesulfobacter guangdongensis</name>
    <dbReference type="NCBI Taxonomy" id="2597225"/>
    <lineage>
        <taxon>Bacteria</taxon>
        <taxon>Deltaproteobacteria</taxon>
        <taxon>Candidatus Acidulodesulfobacterales</taxon>
        <taxon>Candidatus Acididesulfobacter</taxon>
    </lineage>
</organism>
<dbReference type="GO" id="GO:0019354">
    <property type="term" value="P:siroheme biosynthetic process"/>
    <property type="evidence" value="ECO:0007669"/>
    <property type="project" value="UniProtKB-UniPathway"/>
</dbReference>
<comment type="pathway">
    <text evidence="1">Porphyrin-containing compound metabolism; siroheme biosynthesis; sirohydrochlorin from precorrin-2: step 1/1.</text>
</comment>
<dbReference type="SUPFAM" id="SSF51735">
    <property type="entry name" value="NAD(P)-binding Rossmann-fold domains"/>
    <property type="match status" value="1"/>
</dbReference>
<keyword evidence="4" id="KW-0520">NAD</keyword>
<dbReference type="Proteomes" id="UP000316562">
    <property type="component" value="Unassembled WGS sequence"/>
</dbReference>
<dbReference type="InterPro" id="IPR006367">
    <property type="entry name" value="Sirohaem_synthase_N"/>
</dbReference>
<evidence type="ECO:0000256" key="5">
    <source>
        <dbReference type="ARBA" id="ARBA00023244"/>
    </source>
</evidence>
<evidence type="ECO:0000313" key="7">
    <source>
        <dbReference type="EMBL" id="RZD17098.1"/>
    </source>
</evidence>
<evidence type="ECO:0000256" key="6">
    <source>
        <dbReference type="ARBA" id="ARBA00047561"/>
    </source>
</evidence>
<name>A0A519BIJ9_ACIG2</name>
<gene>
    <name evidence="7" type="ORF">EVJ46_02380</name>
</gene>
<dbReference type="InterPro" id="IPR042518">
    <property type="entry name" value="SirC_C"/>
</dbReference>
<comment type="catalytic activity">
    <reaction evidence="6">
        <text>precorrin-2 + NAD(+) = sirohydrochlorin + NADH + 2 H(+)</text>
        <dbReference type="Rhea" id="RHEA:15613"/>
        <dbReference type="ChEBI" id="CHEBI:15378"/>
        <dbReference type="ChEBI" id="CHEBI:57540"/>
        <dbReference type="ChEBI" id="CHEBI:57945"/>
        <dbReference type="ChEBI" id="CHEBI:58351"/>
        <dbReference type="ChEBI" id="CHEBI:58827"/>
        <dbReference type="EC" id="1.3.1.76"/>
    </reaction>
</comment>
<evidence type="ECO:0000313" key="8">
    <source>
        <dbReference type="Proteomes" id="UP000316562"/>
    </source>
</evidence>
<dbReference type="PANTHER" id="PTHR35330">
    <property type="entry name" value="SIROHEME BIOSYNTHESIS PROTEIN MET8"/>
    <property type="match status" value="1"/>
</dbReference>
<dbReference type="AlphaFoldDB" id="A0A519BIJ9"/>